<dbReference type="RefSeq" id="WP_380200743.1">
    <property type="nucleotide sequence ID" value="NZ_JBHTEK010000001.1"/>
</dbReference>
<reference evidence="2" key="1">
    <citation type="journal article" date="2019" name="Int. J. Syst. Evol. Microbiol.">
        <title>The Global Catalogue of Microorganisms (GCM) 10K type strain sequencing project: providing services to taxonomists for standard genome sequencing and annotation.</title>
        <authorList>
            <consortium name="The Broad Institute Genomics Platform"/>
            <consortium name="The Broad Institute Genome Sequencing Center for Infectious Disease"/>
            <person name="Wu L."/>
            <person name="Ma J."/>
        </authorList>
    </citation>
    <scope>NUCLEOTIDE SEQUENCE [LARGE SCALE GENOMIC DNA]</scope>
    <source>
        <strain evidence="2">JCM 19635</strain>
    </source>
</reference>
<evidence type="ECO:0000313" key="2">
    <source>
        <dbReference type="Proteomes" id="UP001596513"/>
    </source>
</evidence>
<dbReference type="Proteomes" id="UP001596513">
    <property type="component" value="Unassembled WGS sequence"/>
</dbReference>
<protein>
    <submittedName>
        <fullName evidence="1">Uncharacterized protein</fullName>
    </submittedName>
</protein>
<accession>A0ABW2U1Q5</accession>
<keyword evidence="2" id="KW-1185">Reference proteome</keyword>
<dbReference type="EMBL" id="JBHTEK010000001">
    <property type="protein sequence ID" value="MFC7666766.1"/>
    <property type="molecule type" value="Genomic_DNA"/>
</dbReference>
<proteinExistence type="predicted"/>
<gene>
    <name evidence="1" type="ORF">ACFQT0_04535</name>
</gene>
<sequence>MKVDRETEYSIGYRNTLLQVSNSKINKLHVHGWALLSGPQAKAVIVVQITDPAKGGEKVYWQALDIRGEVKTLNHWTEIDKDFDLPDTIARARSCRCTCGAPAPTTPPTSTTWKSRKIKPAPPSLTAVAQRGNWAGCLHSVLALRKK</sequence>
<evidence type="ECO:0000313" key="1">
    <source>
        <dbReference type="EMBL" id="MFC7666766.1"/>
    </source>
</evidence>
<comment type="caution">
    <text evidence="1">The sequence shown here is derived from an EMBL/GenBank/DDBJ whole genome shotgun (WGS) entry which is preliminary data.</text>
</comment>
<organism evidence="1 2">
    <name type="scientific">Hymenobacter humi</name>
    <dbReference type="NCBI Taxonomy" id="1411620"/>
    <lineage>
        <taxon>Bacteria</taxon>
        <taxon>Pseudomonadati</taxon>
        <taxon>Bacteroidota</taxon>
        <taxon>Cytophagia</taxon>
        <taxon>Cytophagales</taxon>
        <taxon>Hymenobacteraceae</taxon>
        <taxon>Hymenobacter</taxon>
    </lineage>
</organism>
<name>A0ABW2U1Q5_9BACT</name>